<dbReference type="SUPFAM" id="SSF48452">
    <property type="entry name" value="TPR-like"/>
    <property type="match status" value="1"/>
</dbReference>
<reference evidence="3" key="1">
    <citation type="submission" date="2016-11" db="EMBL/GenBank/DDBJ databases">
        <authorList>
            <person name="Varghese N."/>
            <person name="Submissions S."/>
        </authorList>
    </citation>
    <scope>NUCLEOTIDE SEQUENCE [LARGE SCALE GENOMIC DNA]</scope>
    <source>
        <strain evidence="3">DSM 16219</strain>
    </source>
</reference>
<feature type="chain" id="PRO_5009921648" evidence="1">
    <location>
        <begin position="28"/>
        <end position="164"/>
    </location>
</feature>
<dbReference type="RefSeq" id="WP_073478113.1">
    <property type="nucleotide sequence ID" value="NZ_FQZU01000034.1"/>
</dbReference>
<keyword evidence="3" id="KW-1185">Reference proteome</keyword>
<feature type="signal peptide" evidence="1">
    <location>
        <begin position="1"/>
        <end position="27"/>
    </location>
</feature>
<sequence length="164" mass="18428">MTRYYPNATVAVLILLCLIAGMGTAQAKSGKGSSVYLTDTFRKWQAAHQKVCDLMGQFKFEEALKESKPLMGYLAELKLTDGKEMFETCNNLGAIHLHLKDFQEAHNLFWTAMKIGTQVYGSDSIQVGFVFKNLSMLYGERADLIFLKHRDELGGAQNQAPRKK</sequence>
<dbReference type="AlphaFoldDB" id="A0A1M6VDN5"/>
<dbReference type="Proteomes" id="UP000183994">
    <property type="component" value="Unassembled WGS sequence"/>
</dbReference>
<evidence type="ECO:0000313" key="2">
    <source>
        <dbReference type="EMBL" id="SHK79657.1"/>
    </source>
</evidence>
<name>A0A1M6VDN5_9BACT</name>
<dbReference type="OrthoDB" id="9864753at2"/>
<evidence type="ECO:0000313" key="3">
    <source>
        <dbReference type="Proteomes" id="UP000183994"/>
    </source>
</evidence>
<dbReference type="STRING" id="1121393.SAMN02745216_04085"/>
<protein>
    <submittedName>
        <fullName evidence="2">Tetratricopeptide repeat-containing protein</fullName>
    </submittedName>
</protein>
<keyword evidence="1" id="KW-0732">Signal</keyword>
<evidence type="ECO:0000256" key="1">
    <source>
        <dbReference type="SAM" id="SignalP"/>
    </source>
</evidence>
<dbReference type="Gene3D" id="1.25.40.10">
    <property type="entry name" value="Tetratricopeptide repeat domain"/>
    <property type="match status" value="1"/>
</dbReference>
<gene>
    <name evidence="2" type="ORF">SAMN02745216_04085</name>
</gene>
<proteinExistence type="predicted"/>
<dbReference type="EMBL" id="FQZU01000034">
    <property type="protein sequence ID" value="SHK79657.1"/>
    <property type="molecule type" value="Genomic_DNA"/>
</dbReference>
<dbReference type="Pfam" id="PF13374">
    <property type="entry name" value="TPR_10"/>
    <property type="match status" value="1"/>
</dbReference>
<dbReference type="InterPro" id="IPR011990">
    <property type="entry name" value="TPR-like_helical_dom_sf"/>
</dbReference>
<organism evidence="2 3">
    <name type="scientific">Desulfatibacillum alkenivorans DSM 16219</name>
    <dbReference type="NCBI Taxonomy" id="1121393"/>
    <lineage>
        <taxon>Bacteria</taxon>
        <taxon>Pseudomonadati</taxon>
        <taxon>Thermodesulfobacteriota</taxon>
        <taxon>Desulfobacteria</taxon>
        <taxon>Desulfobacterales</taxon>
        <taxon>Desulfatibacillaceae</taxon>
        <taxon>Desulfatibacillum</taxon>
    </lineage>
</organism>
<accession>A0A1M6VDN5</accession>